<name>A0AAE8W097_9ACTN</name>
<organism evidence="1 2">
    <name type="scientific">Streptomyces ipomoeae</name>
    <dbReference type="NCBI Taxonomy" id="103232"/>
    <lineage>
        <taxon>Bacteria</taxon>
        <taxon>Bacillati</taxon>
        <taxon>Actinomycetota</taxon>
        <taxon>Actinomycetes</taxon>
        <taxon>Kitasatosporales</taxon>
        <taxon>Streptomycetaceae</taxon>
        <taxon>Streptomyces</taxon>
    </lineage>
</organism>
<dbReference type="EMBL" id="SPAZ01000229">
    <property type="protein sequence ID" value="TQE27310.1"/>
    <property type="molecule type" value="Genomic_DNA"/>
</dbReference>
<dbReference type="AlphaFoldDB" id="A0AAE8W097"/>
<sequence>MLIGYPVLCRTGTPAGFAVHAAGGNQFWLNPAIALNIVGVGGALLAALPGYAARAFGIPRGPGHAGLGVAALTLFANGLNPCQAPAPAPRSLRIWSTTRATVCRTASVSVRKCQ</sequence>
<proteinExistence type="predicted"/>
<protein>
    <submittedName>
        <fullName evidence="1">Uncharacterized protein</fullName>
    </submittedName>
</protein>
<accession>A0AAE8W097</accession>
<evidence type="ECO:0000313" key="2">
    <source>
        <dbReference type="Proteomes" id="UP000318720"/>
    </source>
</evidence>
<reference evidence="1 2" key="1">
    <citation type="submission" date="2019-03" db="EMBL/GenBank/DDBJ databases">
        <title>Comparative genomic analyses of the sweetpotato soil rot pathogen, Streptomyces ipomoeae.</title>
        <authorList>
            <person name="Ruschel Soares N."/>
            <person name="Badger J.H."/>
            <person name="Huguet-Tapia J.C."/>
            <person name="Clark C.A."/>
            <person name="Pettis G.S."/>
        </authorList>
    </citation>
    <scope>NUCLEOTIDE SEQUENCE [LARGE SCALE GENOMIC DNA]</scope>
    <source>
        <strain evidence="1 2">88-35</strain>
    </source>
</reference>
<comment type="caution">
    <text evidence="1">The sequence shown here is derived from an EMBL/GenBank/DDBJ whole genome shotgun (WGS) entry which is preliminary data.</text>
</comment>
<dbReference type="Proteomes" id="UP000318720">
    <property type="component" value="Unassembled WGS sequence"/>
</dbReference>
<gene>
    <name evidence="1" type="ORF">Sipo8835_27720</name>
</gene>
<dbReference type="RefSeq" id="WP_141584154.1">
    <property type="nucleotide sequence ID" value="NZ_SPAZ01000229.1"/>
</dbReference>
<evidence type="ECO:0000313" key="1">
    <source>
        <dbReference type="EMBL" id="TQE27310.1"/>
    </source>
</evidence>